<accession>A0A7W8GFL1</accession>
<organism evidence="3 4">
    <name type="scientific">Deinococcus budaensis</name>
    <dbReference type="NCBI Taxonomy" id="1665626"/>
    <lineage>
        <taxon>Bacteria</taxon>
        <taxon>Thermotogati</taxon>
        <taxon>Deinococcota</taxon>
        <taxon>Deinococci</taxon>
        <taxon>Deinococcales</taxon>
        <taxon>Deinococcaceae</taxon>
        <taxon>Deinococcus</taxon>
    </lineage>
</organism>
<keyword evidence="2" id="KW-1133">Transmembrane helix</keyword>
<keyword evidence="2" id="KW-0812">Transmembrane</keyword>
<feature type="compositionally biased region" description="Low complexity" evidence="1">
    <location>
        <begin position="195"/>
        <end position="209"/>
    </location>
</feature>
<comment type="caution">
    <text evidence="3">The sequence shown here is derived from an EMBL/GenBank/DDBJ whole genome shotgun (WGS) entry which is preliminary data.</text>
</comment>
<feature type="transmembrane region" description="Helical" evidence="2">
    <location>
        <begin position="63"/>
        <end position="88"/>
    </location>
</feature>
<sequence length="431" mass="46372">MTGRVVALWGNLRDSFWLLPAVMAALALLLAEGAVNVDERVSLDTVRQFPWIYGGSADGARSMLGAIAGSVIGVAGTTFSITIAALSLASSQMGPRLLEHFTRDRANQLTLGTFIATFAYCLLVLRTVRGGEESPFVPHLAVTLGLGLALVSLAVLIYFIAHIATGINVGHVIRLVSGELTRAIEAQFSSQAERPSPGAAPALPQAQPQDAEEVRAKDSGYLQALDVDALLRLARKHDAVIRLTVRPGDFVFPGMAVALTSPAALEDVRAALLTGPRRTSSQDVEFAAQQLVEVAVRALSPGINDPFTAIAVLDHLGAALCRVSGRELPPSRHLVAGHLRLAVPMTDYDGLTDVMFHQIRQNGAGHPAVTLRLLEVLESVAQQEPRPERRSSLRRHADLTLRAALRETQEEADRRDLEERHRRVLEVTGPG</sequence>
<proteinExistence type="predicted"/>
<dbReference type="InterPro" id="IPR018723">
    <property type="entry name" value="DUF2254_membrane"/>
</dbReference>
<evidence type="ECO:0000313" key="4">
    <source>
        <dbReference type="Proteomes" id="UP000525389"/>
    </source>
</evidence>
<reference evidence="3 4" key="1">
    <citation type="submission" date="2020-08" db="EMBL/GenBank/DDBJ databases">
        <title>Genomic Encyclopedia of Type Strains, Phase IV (KMG-IV): sequencing the most valuable type-strain genomes for metagenomic binning, comparative biology and taxonomic classification.</title>
        <authorList>
            <person name="Goeker M."/>
        </authorList>
    </citation>
    <scope>NUCLEOTIDE SEQUENCE [LARGE SCALE GENOMIC DNA]</scope>
    <source>
        <strain evidence="3 4">DSM 101791</strain>
    </source>
</reference>
<dbReference type="RefSeq" id="WP_184028776.1">
    <property type="nucleotide sequence ID" value="NZ_JACHFN010000007.1"/>
</dbReference>
<feature type="region of interest" description="Disordered" evidence="1">
    <location>
        <begin position="191"/>
        <end position="210"/>
    </location>
</feature>
<dbReference type="AlphaFoldDB" id="A0A7W8GFL1"/>
<protein>
    <submittedName>
        <fullName evidence="3">Putative membrane protein</fullName>
    </submittedName>
</protein>
<keyword evidence="2" id="KW-0472">Membrane</keyword>
<feature type="transmembrane region" description="Helical" evidence="2">
    <location>
        <begin position="140"/>
        <end position="161"/>
    </location>
</feature>
<evidence type="ECO:0000313" key="3">
    <source>
        <dbReference type="EMBL" id="MBB5234655.1"/>
    </source>
</evidence>
<name>A0A7W8GFL1_9DEIO</name>
<gene>
    <name evidence="3" type="ORF">HNQ09_002098</name>
</gene>
<evidence type="ECO:0000256" key="1">
    <source>
        <dbReference type="SAM" id="MobiDB-lite"/>
    </source>
</evidence>
<feature type="transmembrane region" description="Helical" evidence="2">
    <location>
        <begin position="109"/>
        <end position="128"/>
    </location>
</feature>
<keyword evidence="4" id="KW-1185">Reference proteome</keyword>
<dbReference type="Pfam" id="PF10011">
    <property type="entry name" value="DUF2254"/>
    <property type="match status" value="1"/>
</dbReference>
<dbReference type="Proteomes" id="UP000525389">
    <property type="component" value="Unassembled WGS sequence"/>
</dbReference>
<dbReference type="EMBL" id="JACHFN010000007">
    <property type="protein sequence ID" value="MBB5234655.1"/>
    <property type="molecule type" value="Genomic_DNA"/>
</dbReference>
<evidence type="ECO:0000256" key="2">
    <source>
        <dbReference type="SAM" id="Phobius"/>
    </source>
</evidence>